<evidence type="ECO:0000256" key="4">
    <source>
        <dbReference type="ARBA" id="ARBA00023277"/>
    </source>
</evidence>
<dbReference type="InterPro" id="IPR001000">
    <property type="entry name" value="GH10_dom"/>
</dbReference>
<dbReference type="InterPro" id="IPR044846">
    <property type="entry name" value="GH10"/>
</dbReference>
<dbReference type="Pfam" id="PF02018">
    <property type="entry name" value="CBM_4_9"/>
    <property type="match status" value="2"/>
</dbReference>
<keyword evidence="3" id="KW-0378">Hydrolase</keyword>
<evidence type="ECO:0000256" key="6">
    <source>
        <dbReference type="SAM" id="SignalP"/>
    </source>
</evidence>
<feature type="chain" id="PRO_5002935896" description="GH10 domain-containing protein" evidence="6">
    <location>
        <begin position="25"/>
        <end position="767"/>
    </location>
</feature>
<dbReference type="AlphaFoldDB" id="C3YQZ3"/>
<reference evidence="8" key="1">
    <citation type="journal article" date="2008" name="Nature">
        <title>The amphioxus genome and the evolution of the chordate karyotype.</title>
        <authorList>
            <consortium name="US DOE Joint Genome Institute (JGI-PGF)"/>
            <person name="Putnam N.H."/>
            <person name="Butts T."/>
            <person name="Ferrier D.E.K."/>
            <person name="Furlong R.F."/>
            <person name="Hellsten U."/>
            <person name="Kawashima T."/>
            <person name="Robinson-Rechavi M."/>
            <person name="Shoguchi E."/>
            <person name="Terry A."/>
            <person name="Yu J.-K."/>
            <person name="Benito-Gutierrez E.L."/>
            <person name="Dubchak I."/>
            <person name="Garcia-Fernandez J."/>
            <person name="Gibson-Brown J.J."/>
            <person name="Grigoriev I.V."/>
            <person name="Horton A.C."/>
            <person name="de Jong P.J."/>
            <person name="Jurka J."/>
            <person name="Kapitonov V.V."/>
            <person name="Kohara Y."/>
            <person name="Kuroki Y."/>
            <person name="Lindquist E."/>
            <person name="Lucas S."/>
            <person name="Osoegawa K."/>
            <person name="Pennacchio L.A."/>
            <person name="Salamov A.A."/>
            <person name="Satou Y."/>
            <person name="Sauka-Spengler T."/>
            <person name="Schmutz J."/>
            <person name="Shin-I T."/>
            <person name="Toyoda A."/>
            <person name="Bronner-Fraser M."/>
            <person name="Fujiyama A."/>
            <person name="Holland L.Z."/>
            <person name="Holland P.W.H."/>
            <person name="Satoh N."/>
            <person name="Rokhsar D.S."/>
        </authorList>
    </citation>
    <scope>NUCLEOTIDE SEQUENCE [LARGE SCALE GENOMIC DNA]</scope>
    <source>
        <strain evidence="8">S238N-H82</strain>
        <tissue evidence="8">Testes</tissue>
    </source>
</reference>
<dbReference type="SUPFAM" id="SSF49785">
    <property type="entry name" value="Galactose-binding domain-like"/>
    <property type="match status" value="2"/>
</dbReference>
<proteinExistence type="inferred from homology"/>
<dbReference type="GO" id="GO:0031176">
    <property type="term" value="F:endo-1,4-beta-xylanase activity"/>
    <property type="evidence" value="ECO:0007669"/>
    <property type="project" value="UniProtKB-ARBA"/>
</dbReference>
<dbReference type="PROSITE" id="PS51760">
    <property type="entry name" value="GH10_2"/>
    <property type="match status" value="1"/>
</dbReference>
<evidence type="ECO:0000256" key="1">
    <source>
        <dbReference type="ARBA" id="ARBA00007495"/>
    </source>
</evidence>
<dbReference type="Pfam" id="PF00331">
    <property type="entry name" value="Glyco_hydro_10"/>
    <property type="match status" value="1"/>
</dbReference>
<protein>
    <recommendedName>
        <fullName evidence="7">GH10 domain-containing protein</fullName>
    </recommendedName>
</protein>
<dbReference type="SMART" id="SM00633">
    <property type="entry name" value="Glyco_10"/>
    <property type="match status" value="1"/>
</dbReference>
<gene>
    <name evidence="8" type="ORF">BRAFLDRAFT_81364</name>
</gene>
<dbReference type="InterPro" id="IPR008979">
    <property type="entry name" value="Galactose-bd-like_sf"/>
</dbReference>
<dbReference type="EMBL" id="GG666544">
    <property type="protein sequence ID" value="EEN57334.1"/>
    <property type="molecule type" value="Genomic_DNA"/>
</dbReference>
<sequence>MSRALCVLIITALLTALCLCGVTGEIFRNAGFEAPLGPDNWYCSSCTGEQYGNDKVEGAVSMRATQRRGAWSGPSYDLAYGSDVTSDRTYDFQIYLQLMAGGDVKHPVKVTVQTTFSDGETIHRQIATLSAVSQTDGWKQIAATWTVPVYDRSVTSMRLYVEGPPHEIDLLVDRSSLTEAGVGTVDTLATGSELLSNPGFESLLDFWQCSGCTGVYFTADSYSGSSCMLAQDRSASWAGPSQNLAWGSKVKGGHSYQFSIQVKFLDGGSTPYQLMAKLHVTFSDGTSDVWLHVAGSWVSAQDGWKKLSGDYTIPDYGTTVSNIRLFLEGPPGEIRFLVDDASFKEFASPTEWRAEADARIEQIRKRDVKLRINTPNPHGITVEISQTRSHFAFGTAVRASEMPSNSLYTDFFFNNFEWAVLENDLKWRQNERNEASKGLSLEEGANHFENEHILSQGQLRFDLADAAIQLLESRGIPMRGHCVFWGAGVSHVPTWLHAYSGSELEQKCWKRVDDVVGRYAGRLQHWDVNNEMLHGNYFVERTGNPQIRYDMFQKVREKDPGAKLFLNDYGVINSGTMTQAYVHQAEEFLANGAPVDGMGVQGHFTGRPDPALLKSRLDLLATPSLPIWVTELTVEEPDELERAGGYEDAMRVAFSHPAVEGVLLWGYWDGAHYNPQCALANGDNVQANEAGRRWRQLVFTDWRTNLSLHQGTITSAGQEFKFRGFHGNYEVKVKLHGQVAATKTFYLSPGDGTMVVDIDMPNDIIVG</sequence>
<dbReference type="Gene3D" id="2.60.120.260">
    <property type="entry name" value="Galactose-binding domain-like"/>
    <property type="match status" value="2"/>
</dbReference>
<dbReference type="eggNOG" id="ENOG502QSCW">
    <property type="taxonomic scope" value="Eukaryota"/>
</dbReference>
<keyword evidence="2" id="KW-0677">Repeat</keyword>
<keyword evidence="4" id="KW-0119">Carbohydrate metabolism</keyword>
<keyword evidence="6" id="KW-0732">Signal</keyword>
<evidence type="ECO:0000256" key="5">
    <source>
        <dbReference type="ARBA" id="ARBA00023326"/>
    </source>
</evidence>
<feature type="domain" description="GH10" evidence="7">
    <location>
        <begin position="378"/>
        <end position="697"/>
    </location>
</feature>
<organism>
    <name type="scientific">Branchiostoma floridae</name>
    <name type="common">Florida lancelet</name>
    <name type="synonym">Amphioxus</name>
    <dbReference type="NCBI Taxonomy" id="7739"/>
    <lineage>
        <taxon>Eukaryota</taxon>
        <taxon>Metazoa</taxon>
        <taxon>Chordata</taxon>
        <taxon>Cephalochordata</taxon>
        <taxon>Leptocardii</taxon>
        <taxon>Amphioxiformes</taxon>
        <taxon>Branchiostomatidae</taxon>
        <taxon>Branchiostoma</taxon>
    </lineage>
</organism>
<dbReference type="InterPro" id="IPR003305">
    <property type="entry name" value="CenC_carb-bd"/>
</dbReference>
<dbReference type="SUPFAM" id="SSF51445">
    <property type="entry name" value="(Trans)glycosidases"/>
    <property type="match status" value="1"/>
</dbReference>
<comment type="similarity">
    <text evidence="1">Belongs to the glycosyl hydrolase 10 (cellulase F) family.</text>
</comment>
<accession>C3YQZ3</accession>
<dbReference type="GO" id="GO:0000272">
    <property type="term" value="P:polysaccharide catabolic process"/>
    <property type="evidence" value="ECO:0007669"/>
    <property type="project" value="UniProtKB-KW"/>
</dbReference>
<dbReference type="InParanoid" id="C3YQZ3"/>
<keyword evidence="5" id="KW-0624">Polysaccharide degradation</keyword>
<evidence type="ECO:0000313" key="8">
    <source>
        <dbReference type="EMBL" id="EEN57334.1"/>
    </source>
</evidence>
<evidence type="ECO:0000256" key="3">
    <source>
        <dbReference type="ARBA" id="ARBA00022801"/>
    </source>
</evidence>
<dbReference type="PANTHER" id="PTHR31490">
    <property type="entry name" value="GLYCOSYL HYDROLASE"/>
    <property type="match status" value="1"/>
</dbReference>
<evidence type="ECO:0000259" key="7">
    <source>
        <dbReference type="PROSITE" id="PS51760"/>
    </source>
</evidence>
<evidence type="ECO:0000256" key="2">
    <source>
        <dbReference type="ARBA" id="ARBA00022737"/>
    </source>
</evidence>
<name>C3YQZ3_BRAFL</name>
<dbReference type="Gene3D" id="3.20.20.80">
    <property type="entry name" value="Glycosidases"/>
    <property type="match status" value="1"/>
</dbReference>
<feature type="signal peptide" evidence="6">
    <location>
        <begin position="1"/>
        <end position="24"/>
    </location>
</feature>
<dbReference type="InterPro" id="IPR017853">
    <property type="entry name" value="GH"/>
</dbReference>
<dbReference type="PRINTS" id="PR00134">
    <property type="entry name" value="GLHYDRLASE10"/>
</dbReference>
<dbReference type="PANTHER" id="PTHR31490:SF1">
    <property type="entry name" value="ENDO-1,4-BETA-XYLANASE 1"/>
    <property type="match status" value="1"/>
</dbReference>